<dbReference type="PANTHER" id="PTHR11080">
    <property type="entry name" value="PYRAZINAMIDASE/NICOTINAMIDASE"/>
    <property type="match status" value="1"/>
</dbReference>
<evidence type="ECO:0000256" key="2">
    <source>
        <dbReference type="ARBA" id="ARBA00022801"/>
    </source>
</evidence>
<organism evidence="3 4">
    <name type="scientific">Candidatus Nomurabacteria bacterium GW2011_GWB1_37_5</name>
    <dbReference type="NCBI Taxonomy" id="1618742"/>
    <lineage>
        <taxon>Bacteria</taxon>
        <taxon>Candidatus Nomuraibacteriota</taxon>
    </lineage>
</organism>
<evidence type="ECO:0000313" key="4">
    <source>
        <dbReference type="Proteomes" id="UP000033876"/>
    </source>
</evidence>
<dbReference type="Proteomes" id="UP000033876">
    <property type="component" value="Unassembled WGS sequence"/>
</dbReference>
<dbReference type="InterPro" id="IPR052347">
    <property type="entry name" value="Isochorismatase_Nicotinamidase"/>
</dbReference>
<comment type="similarity">
    <text evidence="1">Belongs to the isochorismatase family.</text>
</comment>
<comment type="caution">
    <text evidence="3">The sequence shown here is derived from an EMBL/GenBank/DDBJ whole genome shotgun (WGS) entry which is preliminary data.</text>
</comment>
<keyword evidence="2 3" id="KW-0378">Hydrolase</keyword>
<dbReference type="Gene3D" id="3.40.50.850">
    <property type="entry name" value="Isochorismatase-like"/>
    <property type="match status" value="1"/>
</dbReference>
<proteinExistence type="inferred from homology"/>
<evidence type="ECO:0000256" key="1">
    <source>
        <dbReference type="ARBA" id="ARBA00006336"/>
    </source>
</evidence>
<dbReference type="PANTHER" id="PTHR11080:SF2">
    <property type="entry name" value="LD05707P"/>
    <property type="match status" value="1"/>
</dbReference>
<dbReference type="GO" id="GO:0016787">
    <property type="term" value="F:hydrolase activity"/>
    <property type="evidence" value="ECO:0007669"/>
    <property type="project" value="UniProtKB-KW"/>
</dbReference>
<accession>A0A0G0H9G6</accession>
<dbReference type="PATRIC" id="fig|1618742.3.peg.448"/>
<dbReference type="AlphaFoldDB" id="A0A0G0H9G6"/>
<dbReference type="SUPFAM" id="SSF52499">
    <property type="entry name" value="Isochorismatase-like hydrolases"/>
    <property type="match status" value="1"/>
</dbReference>
<dbReference type="EMBL" id="LBTF01000023">
    <property type="protein sequence ID" value="KKQ35160.1"/>
    <property type="molecule type" value="Genomic_DNA"/>
</dbReference>
<dbReference type="InterPro" id="IPR036380">
    <property type="entry name" value="Isochorismatase-like_sf"/>
</dbReference>
<evidence type="ECO:0000313" key="3">
    <source>
        <dbReference type="EMBL" id="KKQ35160.1"/>
    </source>
</evidence>
<gene>
    <name evidence="3" type="ORF">US50_C0023G0002</name>
</gene>
<sequence length="368" mass="40406">MKKVFTGYDPKNAANFLYNPDMGKVQEEALAYAKANKLTPGGADRKKIALLLIDVQRDFCHLEGTLYVGGRSGQGSIDDSRRIAEFIYKNVGVISQTISTLDTHFPWQIFFSSFFVNQKGEELKPHTLVDVMNENGREFLANLDLGGNVIAKDIAPNPKIAKDLKVNPAWLQNQCIHYCKELKNPASGRNKYTLYLWPLHCLIGSIGHTIVGVVDEARQFHAFARSAQPLVEIKGGNPLTENYSIVQPEVLSRFDSPSINLAERNVKFLQHLLDHDAVIIAGQASSHCVASSIDDILSEINAKDPSLAKKVYILSDCTSAVAVPDGKGNFVADFTPQAEAAFKRFSDAGMNLVKSTDPISSWPGLASL</sequence>
<reference evidence="3 4" key="1">
    <citation type="journal article" date="2015" name="Nature">
        <title>rRNA introns, odd ribosomes, and small enigmatic genomes across a large radiation of phyla.</title>
        <authorList>
            <person name="Brown C.T."/>
            <person name="Hug L.A."/>
            <person name="Thomas B.C."/>
            <person name="Sharon I."/>
            <person name="Castelle C.J."/>
            <person name="Singh A."/>
            <person name="Wilkins M.J."/>
            <person name="Williams K.H."/>
            <person name="Banfield J.F."/>
        </authorList>
    </citation>
    <scope>NUCLEOTIDE SEQUENCE [LARGE SCALE GENOMIC DNA]</scope>
</reference>
<name>A0A0G0H9G6_9BACT</name>
<protein>
    <submittedName>
        <fullName evidence="3">Isochorismatase hydrolase</fullName>
    </submittedName>
</protein>